<keyword evidence="1" id="KW-0547">Nucleotide-binding</keyword>
<dbReference type="AlphaFoldDB" id="A0A831W336"/>
<evidence type="ECO:0000256" key="1">
    <source>
        <dbReference type="PIRNR" id="PIRNR028141"/>
    </source>
</evidence>
<dbReference type="InterPro" id="IPR027021">
    <property type="entry name" value="C-di-GMP_BP_PA4608"/>
</dbReference>
<feature type="domain" description="PilZ" evidence="2">
    <location>
        <begin position="7"/>
        <end position="104"/>
    </location>
</feature>
<reference evidence="3" key="1">
    <citation type="journal article" date="2020" name="mSystems">
        <title>Genome- and Community-Level Interaction Insights into Carbon Utilization and Element Cycling Functions of Hydrothermarchaeota in Hydrothermal Sediment.</title>
        <authorList>
            <person name="Zhou Z."/>
            <person name="Liu Y."/>
            <person name="Xu W."/>
            <person name="Pan J."/>
            <person name="Luo Z.H."/>
            <person name="Li M."/>
        </authorList>
    </citation>
    <scope>NUCLEOTIDE SEQUENCE [LARGE SCALE GENOMIC DNA]</scope>
    <source>
        <strain evidence="3">HyVt-443</strain>
    </source>
</reference>
<sequence>MSDQETERRRFHRVLFDAPVRVSDGDMAFITTLVDVSLNGALLVRPDDWNIDRGASVVLTILLDDNSSRIRMEAEVAHLDRDSIGLRCMSIDMESIGHLRRLVELNLGDSHLLERDLEALG</sequence>
<dbReference type="Gene3D" id="2.40.10.220">
    <property type="entry name" value="predicted glycosyltransferase like domains"/>
    <property type="match status" value="1"/>
</dbReference>
<organism evidence="3">
    <name type="scientific">Sedimenticola thiotaurini</name>
    <dbReference type="NCBI Taxonomy" id="1543721"/>
    <lineage>
        <taxon>Bacteria</taxon>
        <taxon>Pseudomonadati</taxon>
        <taxon>Pseudomonadota</taxon>
        <taxon>Gammaproteobacteria</taxon>
        <taxon>Chromatiales</taxon>
        <taxon>Sedimenticolaceae</taxon>
        <taxon>Sedimenticola</taxon>
    </lineage>
</organism>
<dbReference type="Pfam" id="PF07238">
    <property type="entry name" value="PilZ"/>
    <property type="match status" value="1"/>
</dbReference>
<dbReference type="PIRSF" id="PIRSF028141">
    <property type="entry name" value="C-di-GMP_BP_PA4608"/>
    <property type="match status" value="1"/>
</dbReference>
<dbReference type="EMBL" id="DRKP01000082">
    <property type="protein sequence ID" value="HEB96229.1"/>
    <property type="molecule type" value="Genomic_DNA"/>
</dbReference>
<protein>
    <recommendedName>
        <fullName evidence="1">Cyclic diguanosine monophosphate-binding protein</fullName>
        <shortName evidence="1">c-di-GMP-binding protein</shortName>
    </recommendedName>
    <alternativeName>
        <fullName evidence="1">Pilz domain-containing protein</fullName>
    </alternativeName>
</protein>
<dbReference type="InterPro" id="IPR009875">
    <property type="entry name" value="PilZ_domain"/>
</dbReference>
<name>A0A831W336_9GAMM</name>
<evidence type="ECO:0000259" key="2">
    <source>
        <dbReference type="Pfam" id="PF07238"/>
    </source>
</evidence>
<proteinExistence type="predicted"/>
<comment type="function">
    <text evidence="1">Binds the second messenger bis-(3'-5') cyclic dimeric guanosine monophosphate (c-di-GMP). Can bind two c-di-GMP molecules per monomer. May play a role in bacterial second-messenger regulated processes. Binding to c-di-GMP induces a conformational change of the C- and N-termini resulting in the exposure of a highly negative surface on one side of the protein to a possible effector protein.</text>
</comment>
<dbReference type="SUPFAM" id="SSF141371">
    <property type="entry name" value="PilZ domain-like"/>
    <property type="match status" value="1"/>
</dbReference>
<comment type="subunit">
    <text evidence="1">Monomer in both c-di-GMP-bound and free forms.</text>
</comment>
<dbReference type="GO" id="GO:0035438">
    <property type="term" value="F:cyclic-di-GMP binding"/>
    <property type="evidence" value="ECO:0007669"/>
    <property type="project" value="InterPro"/>
</dbReference>
<evidence type="ECO:0000313" key="3">
    <source>
        <dbReference type="EMBL" id="HEB96229.1"/>
    </source>
</evidence>
<gene>
    <name evidence="3" type="ORF">ENI96_07345</name>
</gene>
<dbReference type="Proteomes" id="UP000886251">
    <property type="component" value="Unassembled WGS sequence"/>
</dbReference>
<accession>A0A831W336</accession>
<comment type="caution">
    <text evidence="3">The sequence shown here is derived from an EMBL/GenBank/DDBJ whole genome shotgun (WGS) entry which is preliminary data.</text>
</comment>
<keyword evidence="1" id="KW-0973">c-di-GMP</keyword>